<sequence length="88" mass="10264">MNFITETTINWPLLYKITRAHGLRSFIYFIIKQHAIITTQQFEGRLQSSYDKIRRQNLTMAIAASKILSDLKKQGIVIIPYKGPFFCI</sequence>
<dbReference type="InterPro" id="IPR039498">
    <property type="entry name" value="NTP_transf_5"/>
</dbReference>
<proteinExistence type="predicted"/>
<dbReference type="Proteomes" id="UP000566071">
    <property type="component" value="Unassembled WGS sequence"/>
</dbReference>
<evidence type="ECO:0000313" key="2">
    <source>
        <dbReference type="Proteomes" id="UP000566071"/>
    </source>
</evidence>
<accession>A0ABX1VZY9</accession>
<dbReference type="EMBL" id="JABFCR010000005">
    <property type="protein sequence ID" value="NNU33233.1"/>
    <property type="molecule type" value="Genomic_DNA"/>
</dbReference>
<dbReference type="RefSeq" id="WP_175268937.1">
    <property type="nucleotide sequence ID" value="NZ_JABFCR010000005.1"/>
</dbReference>
<reference evidence="1 2" key="1">
    <citation type="submission" date="2020-05" db="EMBL/GenBank/DDBJ databases">
        <authorList>
            <person name="Khan S.A."/>
            <person name="Jeon C.O."/>
            <person name="Chun B.H."/>
        </authorList>
    </citation>
    <scope>NUCLEOTIDE SEQUENCE [LARGE SCALE GENOMIC DNA]</scope>
    <source>
        <strain evidence="1 2">S1162</strain>
    </source>
</reference>
<comment type="caution">
    <text evidence="1">The sequence shown here is derived from an EMBL/GenBank/DDBJ whole genome shotgun (WGS) entry which is preliminary data.</text>
</comment>
<name>A0ABX1VZY9_9SPHI</name>
<dbReference type="Pfam" id="PF14907">
    <property type="entry name" value="NTP_transf_5"/>
    <property type="match status" value="1"/>
</dbReference>
<evidence type="ECO:0000313" key="1">
    <source>
        <dbReference type="EMBL" id="NNU33233.1"/>
    </source>
</evidence>
<protein>
    <submittedName>
        <fullName evidence="1">Uncharacterized protein</fullName>
    </submittedName>
</protein>
<organism evidence="1 2">
    <name type="scientific">Mucilaginibacter humi</name>
    <dbReference type="NCBI Taxonomy" id="2732510"/>
    <lineage>
        <taxon>Bacteria</taxon>
        <taxon>Pseudomonadati</taxon>
        <taxon>Bacteroidota</taxon>
        <taxon>Sphingobacteriia</taxon>
        <taxon>Sphingobacteriales</taxon>
        <taxon>Sphingobacteriaceae</taxon>
        <taxon>Mucilaginibacter</taxon>
    </lineage>
</organism>
<gene>
    <name evidence="1" type="ORF">HK413_01895</name>
</gene>
<keyword evidence="2" id="KW-1185">Reference proteome</keyword>